<feature type="transmembrane region" description="Helical" evidence="7">
    <location>
        <begin position="16"/>
        <end position="38"/>
    </location>
</feature>
<dbReference type="Proteomes" id="UP000244792">
    <property type="component" value="Chromosome"/>
</dbReference>
<feature type="transmembrane region" description="Helical" evidence="7">
    <location>
        <begin position="376"/>
        <end position="398"/>
    </location>
</feature>
<dbReference type="InterPro" id="IPR020846">
    <property type="entry name" value="MFS_dom"/>
</dbReference>
<proteinExistence type="inferred from homology"/>
<evidence type="ECO:0000256" key="6">
    <source>
        <dbReference type="ARBA" id="ARBA00023136"/>
    </source>
</evidence>
<evidence type="ECO:0000259" key="8">
    <source>
        <dbReference type="PROSITE" id="PS50850"/>
    </source>
</evidence>
<comment type="subcellular location">
    <subcellularLocation>
        <location evidence="1">Membrane</location>
        <topology evidence="1">Multi-pass membrane protein</topology>
    </subcellularLocation>
</comment>
<gene>
    <name evidence="9" type="ORF">TDSAC_0084</name>
</gene>
<feature type="transmembrane region" description="Helical" evidence="7">
    <location>
        <begin position="50"/>
        <end position="69"/>
    </location>
</feature>
<evidence type="ECO:0000256" key="3">
    <source>
        <dbReference type="ARBA" id="ARBA00022692"/>
    </source>
</evidence>
<comment type="similarity">
    <text evidence="2">Belongs to the major facilitator superfamily. Nitrate/nitrite porter (TC 2.A.1.8) family.</text>
</comment>
<evidence type="ECO:0000313" key="10">
    <source>
        <dbReference type="Proteomes" id="UP000244792"/>
    </source>
</evidence>
<feature type="transmembrane region" description="Helical" evidence="7">
    <location>
        <begin position="285"/>
        <end position="306"/>
    </location>
</feature>
<dbReference type="OrthoDB" id="9773404at2"/>
<dbReference type="InterPro" id="IPR044772">
    <property type="entry name" value="NO3_transporter"/>
</dbReference>
<sequence>MTGENVLVKGSPSQGLFGATLGFFFGFAAVALFGPTAIKFKDILGLSPQMLGLLVAMPALSGSILRIPFSAWVDSVGGRKPFLTLMVIAIFGLIGLSGLVYFIFKNPSYASQNKILFYYLTLFFGLLSGCGIATFSVGISQVSYWFPQKKQGFALGTYAGIGNLAPGIFSFLLPISLVNLGIINSYFIWLGLLIFGTVLYFILGKDSYYFQMLKMGHSREKAMEFAQSCGQEICPAKSLIDSLKLSAKTLRTWLLVILYFTTFGGFMALTAWFPTYWTQYFKVSLFVAGSLTATYSILTSAIRIFGGVIADKIGGINTSIISLVLMAVGSFGILFIRNIDFCVLSMIIMAVGMGMNNAAVFKLVPRMVSNAVGGASGWVGGLGAFGGFVIPPLLGAFVAKNGLEGYREGFLVFLLLAVFSIVIDIILKNMAKE</sequence>
<dbReference type="InterPro" id="IPR036259">
    <property type="entry name" value="MFS_trans_sf"/>
</dbReference>
<reference evidence="9 10" key="1">
    <citation type="submission" date="2017-04" db="EMBL/GenBank/DDBJ databases">
        <title>Genomic insights into metabolism of Thermodesulfobium acidiphilum.</title>
        <authorList>
            <person name="Toshchakov S.V."/>
            <person name="Frolov E.N."/>
            <person name="Kublanov I.V."/>
            <person name="Samarov N.I."/>
            <person name="Novikov A."/>
            <person name="Lebedinsky A.V."/>
            <person name="Bonch-Osmolovskaya E.A."/>
            <person name="Chernyh N.A."/>
        </authorList>
    </citation>
    <scope>NUCLEOTIDE SEQUENCE [LARGE SCALE GENOMIC DNA]</scope>
    <source>
        <strain evidence="9 10">3127-1</strain>
    </source>
</reference>
<keyword evidence="6 7" id="KW-0472">Membrane</keyword>
<dbReference type="GO" id="GO:0016020">
    <property type="term" value="C:membrane"/>
    <property type="evidence" value="ECO:0007669"/>
    <property type="project" value="UniProtKB-SubCell"/>
</dbReference>
<organism evidence="9 10">
    <name type="scientific">Thermodesulfobium acidiphilum</name>
    <dbReference type="NCBI Taxonomy" id="1794699"/>
    <lineage>
        <taxon>Bacteria</taxon>
        <taxon>Pseudomonadati</taxon>
        <taxon>Thermodesulfobiota</taxon>
        <taxon>Thermodesulfobiia</taxon>
        <taxon>Thermodesulfobiales</taxon>
        <taxon>Thermodesulfobiaceae</taxon>
        <taxon>Thermodesulfobium</taxon>
    </lineage>
</organism>
<dbReference type="Gene3D" id="1.20.1250.20">
    <property type="entry name" value="MFS general substrate transporter like domains"/>
    <property type="match status" value="2"/>
</dbReference>
<accession>A0A2R4VYD5</accession>
<evidence type="ECO:0000313" key="9">
    <source>
        <dbReference type="EMBL" id="AWB09474.1"/>
    </source>
</evidence>
<dbReference type="GO" id="GO:0015112">
    <property type="term" value="F:nitrate transmembrane transporter activity"/>
    <property type="evidence" value="ECO:0007669"/>
    <property type="project" value="InterPro"/>
</dbReference>
<dbReference type="InterPro" id="IPR011701">
    <property type="entry name" value="MFS"/>
</dbReference>
<feature type="transmembrane region" description="Helical" evidence="7">
    <location>
        <begin position="410"/>
        <end position="427"/>
    </location>
</feature>
<feature type="transmembrane region" description="Helical" evidence="7">
    <location>
        <begin position="343"/>
        <end position="364"/>
    </location>
</feature>
<dbReference type="KEGG" id="taci:TDSAC_0084"/>
<keyword evidence="4 7" id="KW-1133">Transmembrane helix</keyword>
<keyword evidence="10" id="KW-1185">Reference proteome</keyword>
<dbReference type="GO" id="GO:0042128">
    <property type="term" value="P:nitrate assimilation"/>
    <property type="evidence" value="ECO:0007669"/>
    <property type="project" value="UniProtKB-KW"/>
</dbReference>
<keyword evidence="5" id="KW-0534">Nitrate assimilation</keyword>
<evidence type="ECO:0000256" key="1">
    <source>
        <dbReference type="ARBA" id="ARBA00004141"/>
    </source>
</evidence>
<dbReference type="SUPFAM" id="SSF103473">
    <property type="entry name" value="MFS general substrate transporter"/>
    <property type="match status" value="1"/>
</dbReference>
<evidence type="ECO:0000256" key="5">
    <source>
        <dbReference type="ARBA" id="ARBA00023063"/>
    </source>
</evidence>
<feature type="transmembrane region" description="Helical" evidence="7">
    <location>
        <begin position="253"/>
        <end position="273"/>
    </location>
</feature>
<dbReference type="Pfam" id="PF07690">
    <property type="entry name" value="MFS_1"/>
    <property type="match status" value="1"/>
</dbReference>
<name>A0A2R4VYD5_THEAF</name>
<feature type="transmembrane region" description="Helical" evidence="7">
    <location>
        <begin position="183"/>
        <end position="203"/>
    </location>
</feature>
<dbReference type="PROSITE" id="PS50850">
    <property type="entry name" value="MFS"/>
    <property type="match status" value="1"/>
</dbReference>
<keyword evidence="3 7" id="KW-0812">Transmembrane</keyword>
<feature type="transmembrane region" description="Helical" evidence="7">
    <location>
        <begin position="152"/>
        <end position="177"/>
    </location>
</feature>
<dbReference type="AlphaFoldDB" id="A0A2R4VYD5"/>
<feature type="transmembrane region" description="Helical" evidence="7">
    <location>
        <begin position="318"/>
        <end position="337"/>
    </location>
</feature>
<evidence type="ECO:0000256" key="7">
    <source>
        <dbReference type="SAM" id="Phobius"/>
    </source>
</evidence>
<dbReference type="PANTHER" id="PTHR23515">
    <property type="entry name" value="HIGH-AFFINITY NITRATE TRANSPORTER 2.3"/>
    <property type="match status" value="1"/>
</dbReference>
<dbReference type="EMBL" id="CP020921">
    <property type="protein sequence ID" value="AWB09474.1"/>
    <property type="molecule type" value="Genomic_DNA"/>
</dbReference>
<evidence type="ECO:0000256" key="4">
    <source>
        <dbReference type="ARBA" id="ARBA00022989"/>
    </source>
</evidence>
<feature type="transmembrane region" description="Helical" evidence="7">
    <location>
        <begin position="116"/>
        <end position="140"/>
    </location>
</feature>
<feature type="transmembrane region" description="Helical" evidence="7">
    <location>
        <begin position="81"/>
        <end position="104"/>
    </location>
</feature>
<protein>
    <submittedName>
        <fullName evidence="9">MFS transporter, NNP family, nitrate/nitrite transporter</fullName>
    </submittedName>
</protein>
<dbReference type="RefSeq" id="WP_108307797.1">
    <property type="nucleotide sequence ID" value="NZ_CP020921.1"/>
</dbReference>
<feature type="domain" description="Major facilitator superfamily (MFS) profile" evidence="8">
    <location>
        <begin position="251"/>
        <end position="433"/>
    </location>
</feature>
<evidence type="ECO:0000256" key="2">
    <source>
        <dbReference type="ARBA" id="ARBA00008432"/>
    </source>
</evidence>